<evidence type="ECO:0000256" key="2">
    <source>
        <dbReference type="SAM" id="SignalP"/>
    </source>
</evidence>
<evidence type="ECO:0000313" key="4">
    <source>
        <dbReference type="Proteomes" id="UP000187455"/>
    </source>
</evidence>
<evidence type="ECO:0000256" key="1">
    <source>
        <dbReference type="SAM" id="MobiDB-lite"/>
    </source>
</evidence>
<dbReference type="Proteomes" id="UP000187455">
    <property type="component" value="Unassembled WGS sequence"/>
</dbReference>
<name>A0A1R0H6P4_9FUNG</name>
<accession>A0A1R0H6P4</accession>
<organism evidence="3 4">
    <name type="scientific">Smittium mucronatum</name>
    <dbReference type="NCBI Taxonomy" id="133383"/>
    <lineage>
        <taxon>Eukaryota</taxon>
        <taxon>Fungi</taxon>
        <taxon>Fungi incertae sedis</taxon>
        <taxon>Zoopagomycota</taxon>
        <taxon>Kickxellomycotina</taxon>
        <taxon>Harpellomycetes</taxon>
        <taxon>Harpellales</taxon>
        <taxon>Legeriomycetaceae</taxon>
        <taxon>Smittium</taxon>
    </lineage>
</organism>
<feature type="compositionally biased region" description="Low complexity" evidence="1">
    <location>
        <begin position="199"/>
        <end position="213"/>
    </location>
</feature>
<feature type="signal peptide" evidence="2">
    <location>
        <begin position="1"/>
        <end position="21"/>
    </location>
</feature>
<sequence length="286" mass="29372">MFHSTKCFHAFLIIFSSFVLSQEYVTPQQQCVASKCNNDNGNVNCVAACYGVPSPDSSAISKTNECHAECIKASSDASAQAICNASCVSRYYNPNEKNIPSTASSPTQSGPQGPPQQPRPPMGPTPQSPSQYGPPPPKPQTPTPPPAAQPPSTNNYGAPQPPSSGPGMQYPPPGGMGAPPPGANSIGKTSGPASSPAGSNESSQNSNTSASAAPGDKGTLSLADKFGEYLPDIYDNPGSNSSDMNSGFGNNSRSSGYGNYIDSASSYSVKNSLSILGGIIIVLYLL</sequence>
<comment type="caution">
    <text evidence="3">The sequence shown here is derived from an EMBL/GenBank/DDBJ whole genome shotgun (WGS) entry which is preliminary data.</text>
</comment>
<dbReference type="AlphaFoldDB" id="A0A1R0H6P4"/>
<dbReference type="OrthoDB" id="5597238at2759"/>
<feature type="region of interest" description="Disordered" evidence="1">
    <location>
        <begin position="98"/>
        <end position="224"/>
    </location>
</feature>
<proteinExistence type="predicted"/>
<evidence type="ECO:0000313" key="3">
    <source>
        <dbReference type="EMBL" id="OLY84845.1"/>
    </source>
</evidence>
<keyword evidence="4" id="KW-1185">Reference proteome</keyword>
<feature type="chain" id="PRO_5012209687" evidence="2">
    <location>
        <begin position="22"/>
        <end position="286"/>
    </location>
</feature>
<feature type="compositionally biased region" description="Pro residues" evidence="1">
    <location>
        <begin position="112"/>
        <end position="149"/>
    </location>
</feature>
<reference evidence="3 4" key="1">
    <citation type="journal article" date="2016" name="Mol. Biol. Evol.">
        <title>Genome-Wide Survey of Gut Fungi (Harpellales) Reveals the First Horizontally Transferred Ubiquitin Gene from a Mosquito Host.</title>
        <authorList>
            <person name="Wang Y."/>
            <person name="White M.M."/>
            <person name="Kvist S."/>
            <person name="Moncalvo J.M."/>
        </authorList>
    </citation>
    <scope>NUCLEOTIDE SEQUENCE [LARGE SCALE GENOMIC DNA]</scope>
    <source>
        <strain evidence="3 4">ALG-7-W6</strain>
    </source>
</reference>
<gene>
    <name evidence="3" type="ORF">AYI68_g981</name>
</gene>
<dbReference type="EMBL" id="LSSL01000333">
    <property type="protein sequence ID" value="OLY84845.1"/>
    <property type="molecule type" value="Genomic_DNA"/>
</dbReference>
<feature type="compositionally biased region" description="Polar residues" evidence="1">
    <location>
        <begin position="186"/>
        <end position="198"/>
    </location>
</feature>
<keyword evidence="2" id="KW-0732">Signal</keyword>
<protein>
    <submittedName>
        <fullName evidence="3">Uncharacterized protein</fullName>
    </submittedName>
</protein>
<feature type="compositionally biased region" description="Pro residues" evidence="1">
    <location>
        <begin position="159"/>
        <end position="182"/>
    </location>
</feature>